<feature type="region of interest" description="Disordered" evidence="1">
    <location>
        <begin position="1"/>
        <end position="41"/>
    </location>
</feature>
<dbReference type="AlphaFoldDB" id="A0A426XJA3"/>
<evidence type="ECO:0000313" key="3">
    <source>
        <dbReference type="Proteomes" id="UP000287651"/>
    </source>
</evidence>
<name>A0A426XJA3_ENSVE</name>
<accession>A0A426XJA3</accession>
<dbReference type="EMBL" id="AMZH03020105">
    <property type="protein sequence ID" value="RRT39523.1"/>
    <property type="molecule type" value="Genomic_DNA"/>
</dbReference>
<protein>
    <submittedName>
        <fullName evidence="2">Uncharacterized protein</fullName>
    </submittedName>
</protein>
<feature type="compositionally biased region" description="Basic and acidic residues" evidence="1">
    <location>
        <begin position="20"/>
        <end position="30"/>
    </location>
</feature>
<comment type="caution">
    <text evidence="2">The sequence shown here is derived from an EMBL/GenBank/DDBJ whole genome shotgun (WGS) entry which is preliminary data.</text>
</comment>
<proteinExistence type="predicted"/>
<sequence>MRRSLGEVAKASSSFPRCLKQGEGDKEKTTVKKSPPHEVPLIHGVVPRFSDRRRLWPSAKNATKKKPSRRLAVRGRRCPRFSLFLFRLPCFFPSRSQANTAR</sequence>
<evidence type="ECO:0000313" key="2">
    <source>
        <dbReference type="EMBL" id="RRT39523.1"/>
    </source>
</evidence>
<evidence type="ECO:0000256" key="1">
    <source>
        <dbReference type="SAM" id="MobiDB-lite"/>
    </source>
</evidence>
<reference evidence="2 3" key="1">
    <citation type="journal article" date="2014" name="Agronomy (Basel)">
        <title>A Draft Genome Sequence for Ensete ventricosum, the Drought-Tolerant Tree Against Hunger.</title>
        <authorList>
            <person name="Harrison J."/>
            <person name="Moore K.A."/>
            <person name="Paszkiewicz K."/>
            <person name="Jones T."/>
            <person name="Grant M."/>
            <person name="Ambacheew D."/>
            <person name="Muzemil S."/>
            <person name="Studholme D.J."/>
        </authorList>
    </citation>
    <scope>NUCLEOTIDE SEQUENCE [LARGE SCALE GENOMIC DNA]</scope>
</reference>
<dbReference type="Proteomes" id="UP000287651">
    <property type="component" value="Unassembled WGS sequence"/>
</dbReference>
<gene>
    <name evidence="2" type="ORF">B296_00048045</name>
</gene>
<organism evidence="2 3">
    <name type="scientific">Ensete ventricosum</name>
    <name type="common">Abyssinian banana</name>
    <name type="synonym">Musa ensete</name>
    <dbReference type="NCBI Taxonomy" id="4639"/>
    <lineage>
        <taxon>Eukaryota</taxon>
        <taxon>Viridiplantae</taxon>
        <taxon>Streptophyta</taxon>
        <taxon>Embryophyta</taxon>
        <taxon>Tracheophyta</taxon>
        <taxon>Spermatophyta</taxon>
        <taxon>Magnoliopsida</taxon>
        <taxon>Liliopsida</taxon>
        <taxon>Zingiberales</taxon>
        <taxon>Musaceae</taxon>
        <taxon>Ensete</taxon>
    </lineage>
</organism>